<protein>
    <submittedName>
        <fullName evidence="2">Uncharacterized protein</fullName>
    </submittedName>
</protein>
<feature type="compositionally biased region" description="Basic and acidic residues" evidence="1">
    <location>
        <begin position="58"/>
        <end position="68"/>
    </location>
</feature>
<keyword evidence="3" id="KW-1185">Reference proteome</keyword>
<reference evidence="2" key="1">
    <citation type="submission" date="2015-04" db="UniProtKB">
        <authorList>
            <consortium name="EnsemblPlants"/>
        </authorList>
    </citation>
    <scope>IDENTIFICATION</scope>
    <source>
        <strain evidence="2">SL10</strain>
    </source>
</reference>
<feature type="compositionally biased region" description="Basic and acidic residues" evidence="1">
    <location>
        <begin position="19"/>
        <end position="28"/>
    </location>
</feature>
<organism evidence="2">
    <name type="scientific">Oryza nivara</name>
    <name type="common">Indian wild rice</name>
    <name type="synonym">Oryza sativa f. spontanea</name>
    <dbReference type="NCBI Taxonomy" id="4536"/>
    <lineage>
        <taxon>Eukaryota</taxon>
        <taxon>Viridiplantae</taxon>
        <taxon>Streptophyta</taxon>
        <taxon>Embryophyta</taxon>
        <taxon>Tracheophyta</taxon>
        <taxon>Spermatophyta</taxon>
        <taxon>Magnoliopsida</taxon>
        <taxon>Liliopsida</taxon>
        <taxon>Poales</taxon>
        <taxon>Poaceae</taxon>
        <taxon>BOP clade</taxon>
        <taxon>Oryzoideae</taxon>
        <taxon>Oryzeae</taxon>
        <taxon>Oryzinae</taxon>
        <taxon>Oryza</taxon>
    </lineage>
</organism>
<feature type="compositionally biased region" description="Basic and acidic residues" evidence="1">
    <location>
        <begin position="1"/>
        <end position="10"/>
    </location>
</feature>
<evidence type="ECO:0000313" key="3">
    <source>
        <dbReference type="Proteomes" id="UP000006591"/>
    </source>
</evidence>
<dbReference type="HOGENOM" id="CLU_2018913_0_0_1"/>
<dbReference type="AlphaFoldDB" id="A0A0E0FFR2"/>
<feature type="compositionally biased region" description="Basic residues" evidence="1">
    <location>
        <begin position="82"/>
        <end position="92"/>
    </location>
</feature>
<feature type="region of interest" description="Disordered" evidence="1">
    <location>
        <begin position="1"/>
        <end position="30"/>
    </location>
</feature>
<evidence type="ECO:0000313" key="2">
    <source>
        <dbReference type="EnsemblPlants" id="ONIVA01G02090.1"/>
    </source>
</evidence>
<evidence type="ECO:0000256" key="1">
    <source>
        <dbReference type="SAM" id="MobiDB-lite"/>
    </source>
</evidence>
<feature type="region of interest" description="Disordered" evidence="1">
    <location>
        <begin position="58"/>
        <end position="123"/>
    </location>
</feature>
<feature type="compositionally biased region" description="Basic and acidic residues" evidence="1">
    <location>
        <begin position="109"/>
        <end position="123"/>
    </location>
</feature>
<name>A0A0E0FFR2_ORYNI</name>
<reference evidence="2" key="2">
    <citation type="submission" date="2018-04" db="EMBL/GenBank/DDBJ databases">
        <title>OnivRS2 (Oryza nivara Reference Sequence Version 2).</title>
        <authorList>
            <person name="Zhang J."/>
            <person name="Kudrna D."/>
            <person name="Lee S."/>
            <person name="Talag J."/>
            <person name="Rajasekar S."/>
            <person name="Welchert J."/>
            <person name="Hsing Y.-I."/>
            <person name="Wing R.A."/>
        </authorList>
    </citation>
    <scope>NUCLEOTIDE SEQUENCE [LARGE SCALE GENOMIC DNA]</scope>
</reference>
<dbReference type="Gramene" id="ONIVA01G02090.1">
    <property type="protein sequence ID" value="ONIVA01G02090.1"/>
    <property type="gene ID" value="ONIVA01G02090"/>
</dbReference>
<sequence>MWSFEGKEPSTGDQGEAVADSRRSRVAKEVTVAPVGEKAKRGREKGARLLADFGRAEGGESAWEREALPPRLGHTRAAAQRWGRRQSGRGRLRGAGGPGRTATEGGWPPRRERTRERAKAVEV</sequence>
<dbReference type="Proteomes" id="UP000006591">
    <property type="component" value="Chromosome 1"/>
</dbReference>
<proteinExistence type="predicted"/>
<accession>A0A0E0FFR2</accession>
<dbReference type="EnsemblPlants" id="ONIVA01G02090.1">
    <property type="protein sequence ID" value="ONIVA01G02090.1"/>
    <property type="gene ID" value="ONIVA01G02090"/>
</dbReference>